<dbReference type="OrthoDB" id="1915375at2759"/>
<sequence>METWKRKYVILLIIVVCVLAVLQVTTEAKKIYQYKFYYYRKKPKVEKKFRAARLLCINSDECKGLEGLSLTNCWRVCMAAHCYDEIYAPDELEQGEIDVRSNSFKGCWLKSLPDMNRANL</sequence>
<dbReference type="InterPro" id="IPR031985">
    <property type="entry name" value="DUF4787"/>
</dbReference>
<feature type="signal peptide" evidence="1">
    <location>
        <begin position="1"/>
        <end position="20"/>
    </location>
</feature>
<keyword evidence="1" id="KW-0732">Signal</keyword>
<evidence type="ECO:0000256" key="1">
    <source>
        <dbReference type="SAM" id="SignalP"/>
    </source>
</evidence>
<evidence type="ECO:0000313" key="3">
    <source>
        <dbReference type="Proteomes" id="UP001152320"/>
    </source>
</evidence>
<dbReference type="Pfam" id="PF16029">
    <property type="entry name" value="DUF4787"/>
    <property type="match status" value="1"/>
</dbReference>
<proteinExistence type="predicted"/>
<feature type="chain" id="PRO_5040440658" evidence="1">
    <location>
        <begin position="21"/>
        <end position="120"/>
    </location>
</feature>
<accession>A0A9Q1C9N8</accession>
<organism evidence="2 3">
    <name type="scientific">Holothuria leucospilota</name>
    <name type="common">Black long sea cucumber</name>
    <name type="synonym">Mertensiothuria leucospilota</name>
    <dbReference type="NCBI Taxonomy" id="206669"/>
    <lineage>
        <taxon>Eukaryota</taxon>
        <taxon>Metazoa</taxon>
        <taxon>Echinodermata</taxon>
        <taxon>Eleutherozoa</taxon>
        <taxon>Echinozoa</taxon>
        <taxon>Holothuroidea</taxon>
        <taxon>Aspidochirotacea</taxon>
        <taxon>Aspidochirotida</taxon>
        <taxon>Holothuriidae</taxon>
        <taxon>Holothuria</taxon>
    </lineage>
</organism>
<reference evidence="2" key="1">
    <citation type="submission" date="2021-10" db="EMBL/GenBank/DDBJ databases">
        <title>Tropical sea cucumber genome reveals ecological adaptation and Cuvierian tubules defense mechanism.</title>
        <authorList>
            <person name="Chen T."/>
        </authorList>
    </citation>
    <scope>NUCLEOTIDE SEQUENCE</scope>
    <source>
        <strain evidence="2">Nanhai2018</strain>
        <tissue evidence="2">Muscle</tissue>
    </source>
</reference>
<dbReference type="Proteomes" id="UP001152320">
    <property type="component" value="Chromosome 6"/>
</dbReference>
<gene>
    <name evidence="2" type="ORF">HOLleu_15138</name>
</gene>
<dbReference type="EMBL" id="JAIZAY010000006">
    <property type="protein sequence ID" value="KAJ8040748.1"/>
    <property type="molecule type" value="Genomic_DNA"/>
</dbReference>
<keyword evidence="3" id="KW-1185">Reference proteome</keyword>
<dbReference type="PANTHER" id="PTHR35455:SF1">
    <property type="entry name" value="AGAP005842-PA"/>
    <property type="match status" value="1"/>
</dbReference>
<comment type="caution">
    <text evidence="2">The sequence shown here is derived from an EMBL/GenBank/DDBJ whole genome shotgun (WGS) entry which is preliminary data.</text>
</comment>
<dbReference type="PANTHER" id="PTHR35455">
    <property type="entry name" value="UNNAMED PRODUCT"/>
    <property type="match status" value="1"/>
</dbReference>
<evidence type="ECO:0000313" key="2">
    <source>
        <dbReference type="EMBL" id="KAJ8040748.1"/>
    </source>
</evidence>
<name>A0A9Q1C9N8_HOLLE</name>
<protein>
    <submittedName>
        <fullName evidence="2">Uncharacterized protein</fullName>
    </submittedName>
</protein>
<dbReference type="AlphaFoldDB" id="A0A9Q1C9N8"/>